<evidence type="ECO:0000256" key="14">
    <source>
        <dbReference type="SAM" id="MobiDB-lite"/>
    </source>
</evidence>
<keyword evidence="9" id="KW-0131">Cell cycle</keyword>
<feature type="region of interest" description="Disordered" evidence="14">
    <location>
        <begin position="714"/>
        <end position="751"/>
    </location>
</feature>
<dbReference type="InterPro" id="IPR016158">
    <property type="entry name" value="Cullin_homology"/>
</dbReference>
<dbReference type="Pfam" id="PF08672">
    <property type="entry name" value="ANAPC2"/>
    <property type="match status" value="1"/>
</dbReference>
<keyword evidence="7" id="KW-0833">Ubl conjugation pathway</keyword>
<gene>
    <name evidence="17" type="primary">anapc2</name>
</gene>
<comment type="subunit">
    <text evidence="11">The mammalian APC/C is composed at least of 14 distinct subunits ANAPC1, ANAPC2, CDC27/APC3, ANAPC4, ANAPC5, CDC16/APC6, ANAPC7, CDC23/APC8, ANAPC10, ANAPC11, CDC26/APC12, ANAPC13, ANAPC15 and ANAPC16 that assemble into a complex of at least 19 chains with a combined molecular mass of around 1.2 MDa; APC/C interacts with FZR1 and FBXO5. In the context of the APC/C complex, directly interacts with UBE2C and UBE2S. Interacts (via cullin domain) with ANAPC11 and with UBCH10. Interacts with NEUROD2. Interacts with FBXO43; the interaction is direct.</text>
</comment>
<protein>
    <recommendedName>
        <fullName evidence="2">Anaphase-promoting complex subunit 2</fullName>
    </recommendedName>
    <alternativeName>
        <fullName evidence="12">Cyclosome subunit 2</fullName>
    </alternativeName>
</protein>
<dbReference type="Pfam" id="PF25773">
    <property type="entry name" value="TPR_ANAPC2"/>
    <property type="match status" value="1"/>
</dbReference>
<evidence type="ECO:0000256" key="2">
    <source>
        <dbReference type="ARBA" id="ARBA00016068"/>
    </source>
</evidence>
<dbReference type="PROSITE" id="PS50069">
    <property type="entry name" value="CULLIN_2"/>
    <property type="match status" value="1"/>
</dbReference>
<dbReference type="SUPFAM" id="SSF75632">
    <property type="entry name" value="Cullin homology domain"/>
    <property type="match status" value="1"/>
</dbReference>
<evidence type="ECO:0000256" key="10">
    <source>
        <dbReference type="ARBA" id="ARBA00054244"/>
    </source>
</evidence>
<evidence type="ECO:0000256" key="4">
    <source>
        <dbReference type="ARBA" id="ARBA00022618"/>
    </source>
</evidence>
<evidence type="ECO:0000256" key="3">
    <source>
        <dbReference type="ARBA" id="ARBA00022553"/>
    </source>
</evidence>
<evidence type="ECO:0000256" key="11">
    <source>
        <dbReference type="ARBA" id="ARBA00065153"/>
    </source>
</evidence>
<dbReference type="SMART" id="SM00182">
    <property type="entry name" value="CULLIN"/>
    <property type="match status" value="1"/>
</dbReference>
<dbReference type="GO" id="GO:0070979">
    <property type="term" value="P:protein K11-linked ubiquitination"/>
    <property type="evidence" value="ECO:0007669"/>
    <property type="project" value="TreeGrafter"/>
</dbReference>
<evidence type="ECO:0000256" key="5">
    <source>
        <dbReference type="ARBA" id="ARBA00022776"/>
    </source>
</evidence>
<dbReference type="InterPro" id="IPR036388">
    <property type="entry name" value="WH-like_DNA-bd_sf"/>
</dbReference>
<evidence type="ECO:0000313" key="16">
    <source>
        <dbReference type="Proteomes" id="UP000515152"/>
    </source>
</evidence>
<dbReference type="KEGG" id="char:105890539"/>
<feature type="compositionally biased region" description="Acidic residues" evidence="14">
    <location>
        <begin position="470"/>
        <end position="483"/>
    </location>
</feature>
<keyword evidence="8" id="KW-0524">Neurogenesis</keyword>
<dbReference type="RefSeq" id="XP_012672036.1">
    <property type="nucleotide sequence ID" value="XM_012816582.2"/>
</dbReference>
<name>A0A6P3VHQ8_CLUHA</name>
<dbReference type="InterPro" id="IPR059120">
    <property type="entry name" value="Cullin-like_AB"/>
</dbReference>
<accession>A0A6P3VHQ8</accession>
<dbReference type="GO" id="GO:0007091">
    <property type="term" value="P:metaphase/anaphase transition of mitotic cell cycle"/>
    <property type="evidence" value="ECO:0007669"/>
    <property type="project" value="TreeGrafter"/>
</dbReference>
<evidence type="ECO:0000256" key="6">
    <source>
        <dbReference type="ARBA" id="ARBA00022782"/>
    </source>
</evidence>
<dbReference type="FunFam" id="1.10.10.10:FF:000284">
    <property type="entry name" value="Anaphase-promoting complex subunit 2"/>
    <property type="match status" value="1"/>
</dbReference>
<feature type="region of interest" description="Disordered" evidence="14">
    <location>
        <begin position="463"/>
        <end position="495"/>
    </location>
</feature>
<dbReference type="InterPro" id="IPR014786">
    <property type="entry name" value="ANAPC2_C"/>
</dbReference>
<dbReference type="GO" id="GO:0051301">
    <property type="term" value="P:cell division"/>
    <property type="evidence" value="ECO:0007669"/>
    <property type="project" value="UniProtKB-KW"/>
</dbReference>
<sequence>MRSCTYHLSSSNMNAVQPNSVPQGLVTAWDTVTTALLSPDLDNAPSEEALSDHLDLLCRCGAGQYMEGWLLDTLHMNLTSAVAPEFWAGLKLQDGEEVQERRRARVLLQAFRTLLARLEPSLGGLEQIGRWQDEGRAGLSGPGAQSLSERAFTGIRAILLFSPPDLLHERMLEFLSRTFAVHMSQAGQAAPRREGEDEEEEAAMGTEGNVCQGCAVNPHDCWCKEALKLLRELSHILSRLQLLERVSSEAVTSILHKLIEQRMEQRCRGEYEISFLSDFQGWLDQVLGWVSRVFASEVDVSRMASSAAGSGGERAVGQPSSAILQRWRHHMQQFFCRIYASMRIEELFSIIRDFPESLPAIEDLKFCLDRTSQRQQLLTSLKTAFETRLLHPGVHTSDIITVYISAIKALRHLDPSMVILQVACQPIRKYLRTREDTVRQIVGSLTGDAEGCTDLANELSRADPVTLETQDSEDEGSDPEEWTPDPIDALTDKTGSKHRSSDIISLLVSIYGSKQIFIDEYRTVLADRLLQQLNYSTAREIRNVELLKLRFGESHMHLCEVMLKDVADSRRINTNIREEESRLPPEEQPPLALSAMILSSEFWPALKDERMELPAVVTQAMEAYTHRYEKLKAMRTLNWKSHLGTVTLDLELEDRTLSNLSVSPIHAAIILHFQDKASWSLEELSGALAVPQEVVRRKLALWQQHGVVREEAGGRYAVQETAPSSREKQDRSVLLMDSDEEGDSNTATQSEQREEKLRLFWAYIQAMLTNLESMTLERIHTMLRMFVSSGPVVTEMEIGELQAFLDKKVRDHQLISSAGVYRLPKSPHH</sequence>
<proteinExistence type="inferred from homology"/>
<dbReference type="PANTHER" id="PTHR45957">
    <property type="entry name" value="ANAPHASE-PROMOTING COMPLEX SUBUNIT 2"/>
    <property type="match status" value="1"/>
</dbReference>
<comment type="function">
    <text evidence="10">Together with the RING-H2 protein ANAPC11, constitutes the catalytic component of the anaphase promoting complex/cyclosome (APC/C), a cell cycle-regulated E3 ubiquitin ligase that controls progression through mitosis and the G1 phase of the cell cycle. The APC/C complex acts by mediating ubiquitination and subsequent degradation of target proteins: it mainly mediates the formation of 'Lys-11'-linked polyubiquitin chains and, to a lower extent, the formation of 'Lys-48'- and 'Lys-63'-linked polyubiquitin chains. The APC/C complex catalyzes assembly of branched 'Lys-11'-/'Lys-48'-linked branched ubiquitin chains on target proteins. The CDC20-APC/C complex positively regulates the formation of synaptic vesicle clustering at active zone to the presynaptic membrane in postmitotic neurons. CDC20-APC/C-induced degradation of NEUROD2 drives presynaptic differentiation.</text>
</comment>
<keyword evidence="5" id="KW-0498">Mitosis</keyword>
<dbReference type="GO" id="GO:0031625">
    <property type="term" value="F:ubiquitin protein ligase binding"/>
    <property type="evidence" value="ECO:0007669"/>
    <property type="project" value="InterPro"/>
</dbReference>
<dbReference type="InterPro" id="IPR057975">
    <property type="entry name" value="TPR_ANAPC2"/>
</dbReference>
<reference evidence="17" key="1">
    <citation type="submission" date="2025-08" db="UniProtKB">
        <authorList>
            <consortium name="RefSeq"/>
        </authorList>
    </citation>
    <scope>IDENTIFICATION</scope>
</reference>
<evidence type="ECO:0000256" key="8">
    <source>
        <dbReference type="ARBA" id="ARBA00022902"/>
    </source>
</evidence>
<dbReference type="GO" id="GO:0007399">
    <property type="term" value="P:nervous system development"/>
    <property type="evidence" value="ECO:0007669"/>
    <property type="project" value="UniProtKB-KW"/>
</dbReference>
<dbReference type="GO" id="GO:0005680">
    <property type="term" value="C:anaphase-promoting complex"/>
    <property type="evidence" value="ECO:0007669"/>
    <property type="project" value="TreeGrafter"/>
</dbReference>
<dbReference type="CTD" id="29882"/>
<dbReference type="InterPro" id="IPR036317">
    <property type="entry name" value="Cullin_homology_sf"/>
</dbReference>
<keyword evidence="4" id="KW-0132">Cell division</keyword>
<organism evidence="16 17">
    <name type="scientific">Clupea harengus</name>
    <name type="common">Atlantic herring</name>
    <dbReference type="NCBI Taxonomy" id="7950"/>
    <lineage>
        <taxon>Eukaryota</taxon>
        <taxon>Metazoa</taxon>
        <taxon>Chordata</taxon>
        <taxon>Craniata</taxon>
        <taxon>Vertebrata</taxon>
        <taxon>Euteleostomi</taxon>
        <taxon>Actinopterygii</taxon>
        <taxon>Neopterygii</taxon>
        <taxon>Teleostei</taxon>
        <taxon>Clupei</taxon>
        <taxon>Clupeiformes</taxon>
        <taxon>Clupeoidei</taxon>
        <taxon>Clupeidae</taxon>
        <taxon>Clupea</taxon>
    </lineage>
</organism>
<dbReference type="AlphaFoldDB" id="A0A6P3VHQ8"/>
<dbReference type="Gene3D" id="1.10.10.10">
    <property type="entry name" value="Winged helix-like DNA-binding domain superfamily/Winged helix DNA-binding domain"/>
    <property type="match status" value="1"/>
</dbReference>
<feature type="domain" description="Cullin family profile" evidence="15">
    <location>
        <begin position="504"/>
        <end position="703"/>
    </location>
</feature>
<evidence type="ECO:0000259" key="15">
    <source>
        <dbReference type="PROSITE" id="PS50069"/>
    </source>
</evidence>
<dbReference type="Gene3D" id="3.30.230.130">
    <property type="entry name" value="Cullin, Chain C, Domain 2"/>
    <property type="match status" value="1"/>
</dbReference>
<dbReference type="SMART" id="SM01013">
    <property type="entry name" value="APC2"/>
    <property type="match status" value="1"/>
</dbReference>
<dbReference type="GeneID" id="105890539"/>
<keyword evidence="6" id="KW-0221">Differentiation</keyword>
<keyword evidence="16" id="KW-1185">Reference proteome</keyword>
<dbReference type="GO" id="GO:0006511">
    <property type="term" value="P:ubiquitin-dependent protein catabolic process"/>
    <property type="evidence" value="ECO:0007669"/>
    <property type="project" value="InterPro"/>
</dbReference>
<evidence type="ECO:0000313" key="17">
    <source>
        <dbReference type="RefSeq" id="XP_012672036.1"/>
    </source>
</evidence>
<evidence type="ECO:0000256" key="1">
    <source>
        <dbReference type="ARBA" id="ARBA00004906"/>
    </source>
</evidence>
<dbReference type="InterPro" id="IPR036390">
    <property type="entry name" value="WH_DNA-bd_sf"/>
</dbReference>
<dbReference type="Gene3D" id="1.20.1310.10">
    <property type="entry name" value="Cullin Repeats"/>
    <property type="match status" value="1"/>
</dbReference>
<dbReference type="FunFam" id="3.30.230.130:FF:000008">
    <property type="entry name" value="anaphase-promoting complex subunit 2"/>
    <property type="match status" value="1"/>
</dbReference>
<dbReference type="PANTHER" id="PTHR45957:SF1">
    <property type="entry name" value="ANAPHASE-PROMOTING COMPLEX SUBUNIT 2"/>
    <property type="match status" value="1"/>
</dbReference>
<keyword evidence="3" id="KW-0597">Phosphoprotein</keyword>
<dbReference type="FunFam" id="1.20.1310.10:FF:000027">
    <property type="entry name" value="Anaphase-promoting complex subunit 2"/>
    <property type="match status" value="1"/>
</dbReference>
<dbReference type="Proteomes" id="UP000515152">
    <property type="component" value="Chromosome 12"/>
</dbReference>
<dbReference type="Pfam" id="PF26557">
    <property type="entry name" value="Cullin_AB"/>
    <property type="match status" value="1"/>
</dbReference>
<dbReference type="GO" id="GO:0030154">
    <property type="term" value="P:cell differentiation"/>
    <property type="evidence" value="ECO:0007669"/>
    <property type="project" value="UniProtKB-KW"/>
</dbReference>
<evidence type="ECO:0000256" key="13">
    <source>
        <dbReference type="PROSITE-ProRule" id="PRU00330"/>
    </source>
</evidence>
<comment type="pathway">
    <text evidence="1">Protein modification; protein ubiquitination.</text>
</comment>
<evidence type="ECO:0000256" key="9">
    <source>
        <dbReference type="ARBA" id="ARBA00023306"/>
    </source>
</evidence>
<evidence type="ECO:0000256" key="12">
    <source>
        <dbReference type="ARBA" id="ARBA00082691"/>
    </source>
</evidence>
<dbReference type="UniPathway" id="UPA00143"/>
<dbReference type="SUPFAM" id="SSF46785">
    <property type="entry name" value="Winged helix' DNA-binding domain"/>
    <property type="match status" value="1"/>
</dbReference>
<dbReference type="OrthoDB" id="5581181at2759"/>
<comment type="similarity">
    <text evidence="13">Belongs to the cullin family.</text>
</comment>
<dbReference type="InterPro" id="IPR044554">
    <property type="entry name" value="ANAPC2"/>
</dbReference>
<evidence type="ECO:0000256" key="7">
    <source>
        <dbReference type="ARBA" id="ARBA00022786"/>
    </source>
</evidence>